<dbReference type="AlphaFoldDB" id="A0A844AGZ2"/>
<dbReference type="Proteomes" id="UP000466694">
    <property type="component" value="Unassembled WGS sequence"/>
</dbReference>
<comment type="caution">
    <text evidence="1">The sequence shown here is derived from an EMBL/GenBank/DDBJ whole genome shotgun (WGS) entry which is preliminary data.</text>
</comment>
<name>A0A844AGZ2_RHIFR</name>
<evidence type="ECO:0000313" key="1">
    <source>
        <dbReference type="EMBL" id="MQX11807.1"/>
    </source>
</evidence>
<reference evidence="1 2" key="1">
    <citation type="journal article" date="2013" name="Genome Biol.">
        <title>Comparative genomics of the core and accessory genomes of 48 Sinorhizobium strains comprising five genospecies.</title>
        <authorList>
            <person name="Sugawara M."/>
            <person name="Epstein B."/>
            <person name="Badgley B.D."/>
            <person name="Unno T."/>
            <person name="Xu L."/>
            <person name="Reese J."/>
            <person name="Gyaneshwar P."/>
            <person name="Denny R."/>
            <person name="Mudge J."/>
            <person name="Bharti A.K."/>
            <person name="Farmer A.D."/>
            <person name="May G.D."/>
            <person name="Woodward J.E."/>
            <person name="Medigue C."/>
            <person name="Vallenet D."/>
            <person name="Lajus A."/>
            <person name="Rouy Z."/>
            <person name="Martinez-Vaz B."/>
            <person name="Tiffin P."/>
            <person name="Young N.D."/>
            <person name="Sadowsky M.J."/>
        </authorList>
    </citation>
    <scope>NUCLEOTIDE SEQUENCE [LARGE SCALE GENOMIC DNA]</scope>
    <source>
        <strain evidence="1 2">USDA205</strain>
    </source>
</reference>
<dbReference type="RefSeq" id="WP_060563472.1">
    <property type="nucleotide sequence ID" value="NZ_BJNI01000015.1"/>
</dbReference>
<proteinExistence type="predicted"/>
<dbReference type="EMBL" id="WISZ01000197">
    <property type="protein sequence ID" value="MQX11807.1"/>
    <property type="molecule type" value="Genomic_DNA"/>
</dbReference>
<sequence length="88" mass="9506">MTTVTLYKTHSGFANVADDWSLDGGDANEFRGDYSQDFVLPARVTLGKTIFGSPALFDGEGEYVHLSINKGGQPIVLVGFDWHALQAA</sequence>
<evidence type="ECO:0000313" key="2">
    <source>
        <dbReference type="Proteomes" id="UP000466694"/>
    </source>
</evidence>
<accession>A0A844AGZ2</accession>
<organism evidence="1 2">
    <name type="scientific">Rhizobium fredii</name>
    <name type="common">Sinorhizobium fredii</name>
    <dbReference type="NCBI Taxonomy" id="380"/>
    <lineage>
        <taxon>Bacteria</taxon>
        <taxon>Pseudomonadati</taxon>
        <taxon>Pseudomonadota</taxon>
        <taxon>Alphaproteobacteria</taxon>
        <taxon>Hyphomicrobiales</taxon>
        <taxon>Rhizobiaceae</taxon>
        <taxon>Sinorhizobium/Ensifer group</taxon>
        <taxon>Sinorhizobium</taxon>
    </lineage>
</organism>
<gene>
    <name evidence="1" type="ORF">GHK48_27075</name>
</gene>
<protein>
    <submittedName>
        <fullName evidence="1">Uncharacterized protein</fullName>
    </submittedName>
</protein>